<proteinExistence type="inferred from homology"/>
<protein>
    <recommendedName>
        <fullName evidence="4">A-type ATP synthase subunit D</fullName>
    </recommendedName>
</protein>
<evidence type="ECO:0000313" key="7">
    <source>
        <dbReference type="Proteomes" id="UP000245934"/>
    </source>
</evidence>
<dbReference type="GO" id="GO:0016787">
    <property type="term" value="F:hydrolase activity"/>
    <property type="evidence" value="ECO:0007669"/>
    <property type="project" value="UniProtKB-KW"/>
</dbReference>
<evidence type="ECO:0000256" key="4">
    <source>
        <dbReference type="HAMAP-Rule" id="MF_00271"/>
    </source>
</evidence>
<evidence type="ECO:0000256" key="2">
    <source>
        <dbReference type="ARBA" id="ARBA00022448"/>
    </source>
</evidence>
<comment type="similarity">
    <text evidence="1 4">Belongs to the V-ATPase D subunit family.</text>
</comment>
<sequence>MGSPLSSSKIRTKENQQGIHRFLLSWRRGRRMQRAVISGVRPTRLELLRLRRRELIAQKGRDILQEKLDALVLEHSRLSVELERMAENIREQMAHAYENLKIAGVMTGWVHLSEIASSSRKIPEIFVTSTQVMGVRVPEVSRKSEDHTDCSRQNWGYSMVGTSGQVDEVSQRYEKLLSLILEYASLQGRADRLILEMNRTRRRVNALEHLVIPRLQGTMRYIEFRLEEREREDLFRRKRMKQIMEKKSQETAIPVISGA</sequence>
<comment type="caution">
    <text evidence="6">The sequence shown here is derived from an EMBL/GenBank/DDBJ whole genome shotgun (WGS) entry which is preliminary data.</text>
</comment>
<keyword evidence="4" id="KW-0375">Hydrogen ion transport</keyword>
<evidence type="ECO:0000256" key="3">
    <source>
        <dbReference type="ARBA" id="ARBA00023065"/>
    </source>
</evidence>
<dbReference type="GO" id="GO:0046933">
    <property type="term" value="F:proton-transporting ATP synthase activity, rotational mechanism"/>
    <property type="evidence" value="ECO:0007669"/>
    <property type="project" value="UniProtKB-UniRule"/>
</dbReference>
<keyword evidence="5" id="KW-0175">Coiled coil</keyword>
<feature type="coiled-coil region" evidence="5">
    <location>
        <begin position="68"/>
        <end position="99"/>
    </location>
</feature>
<keyword evidence="4" id="KW-0472">Membrane</keyword>
<organism evidence="6 7">
    <name type="scientific">Methanospirillum stamsii</name>
    <dbReference type="NCBI Taxonomy" id="1277351"/>
    <lineage>
        <taxon>Archaea</taxon>
        <taxon>Methanobacteriati</taxon>
        <taxon>Methanobacteriota</taxon>
        <taxon>Stenosarchaea group</taxon>
        <taxon>Methanomicrobia</taxon>
        <taxon>Methanomicrobiales</taxon>
        <taxon>Methanospirillaceae</taxon>
        <taxon>Methanospirillum</taxon>
    </lineage>
</organism>
<keyword evidence="2 4" id="KW-0813">Transport</keyword>
<evidence type="ECO:0000256" key="1">
    <source>
        <dbReference type="ARBA" id="ARBA00005850"/>
    </source>
</evidence>
<dbReference type="GO" id="GO:0046961">
    <property type="term" value="F:proton-transporting ATPase activity, rotational mechanism"/>
    <property type="evidence" value="ECO:0007669"/>
    <property type="project" value="InterPro"/>
</dbReference>
<dbReference type="InterPro" id="IPR002699">
    <property type="entry name" value="V_ATPase_D"/>
</dbReference>
<gene>
    <name evidence="4" type="primary">atpD</name>
    <name evidence="6" type="ORF">DLD82_12340</name>
</gene>
<keyword evidence="7" id="KW-1185">Reference proteome</keyword>
<reference evidence="6 7" key="1">
    <citation type="submission" date="2018-05" db="EMBL/GenBank/DDBJ databases">
        <title>Draft genome of Methanospirillum stamsii Pt1.</title>
        <authorList>
            <person name="Dueholm M.S."/>
            <person name="Nielsen P.H."/>
            <person name="Bakmann L.F."/>
            <person name="Otzen D.E."/>
        </authorList>
    </citation>
    <scope>NUCLEOTIDE SEQUENCE [LARGE SCALE GENOMIC DNA]</scope>
    <source>
        <strain evidence="6 7">Pt1</strain>
    </source>
</reference>
<name>A0A2V2MWU1_9EURY</name>
<dbReference type="Proteomes" id="UP000245934">
    <property type="component" value="Unassembled WGS sequence"/>
</dbReference>
<dbReference type="AlphaFoldDB" id="A0A2V2MWU1"/>
<keyword evidence="3 4" id="KW-0406">Ion transport</keyword>
<dbReference type="PANTHER" id="PTHR11671">
    <property type="entry name" value="V-TYPE ATP SYNTHASE SUBUNIT D"/>
    <property type="match status" value="1"/>
</dbReference>
<accession>A0A2V2MWU1</accession>
<dbReference type="EMBL" id="QGMZ01000027">
    <property type="protein sequence ID" value="PWR72372.1"/>
    <property type="molecule type" value="Genomic_DNA"/>
</dbReference>
<keyword evidence="4" id="KW-1003">Cell membrane</keyword>
<feature type="coiled-coil region" evidence="5">
    <location>
        <begin position="183"/>
        <end position="210"/>
    </location>
</feature>
<dbReference type="Pfam" id="PF01813">
    <property type="entry name" value="ATP-synt_D"/>
    <property type="match status" value="1"/>
</dbReference>
<dbReference type="GO" id="GO:0005524">
    <property type="term" value="F:ATP binding"/>
    <property type="evidence" value="ECO:0007669"/>
    <property type="project" value="UniProtKB-UniRule"/>
</dbReference>
<keyword evidence="4" id="KW-0066">ATP synthesis</keyword>
<comment type="subcellular location">
    <subcellularLocation>
        <location evidence="4">Cell membrane</location>
        <topology evidence="4">Peripheral membrane protein</topology>
    </subcellularLocation>
</comment>
<dbReference type="GO" id="GO:0005886">
    <property type="term" value="C:plasma membrane"/>
    <property type="evidence" value="ECO:0007669"/>
    <property type="project" value="UniProtKB-SubCell"/>
</dbReference>
<comment type="subunit">
    <text evidence="4">Has multiple subunits with at least A(3), B(3), C, D, E, F, H, I and proteolipid K(x).</text>
</comment>
<dbReference type="HAMAP" id="MF_00271">
    <property type="entry name" value="ATP_synth_D_arch"/>
    <property type="match status" value="1"/>
</dbReference>
<comment type="function">
    <text evidence="4">Component of the A-type ATP synthase that produces ATP from ADP in the presence of a proton gradient across the membrane.</text>
</comment>
<evidence type="ECO:0000313" key="6">
    <source>
        <dbReference type="EMBL" id="PWR72372.1"/>
    </source>
</evidence>
<keyword evidence="6" id="KW-0378">Hydrolase</keyword>
<dbReference type="NCBIfam" id="TIGR00309">
    <property type="entry name" value="V_ATPase_subD"/>
    <property type="match status" value="1"/>
</dbReference>
<dbReference type="GO" id="GO:0042777">
    <property type="term" value="P:proton motive force-driven plasma membrane ATP synthesis"/>
    <property type="evidence" value="ECO:0007669"/>
    <property type="project" value="UniProtKB-UniRule"/>
</dbReference>
<evidence type="ECO:0000256" key="5">
    <source>
        <dbReference type="SAM" id="Coils"/>
    </source>
</evidence>
<dbReference type="Gene3D" id="1.10.287.3240">
    <property type="match status" value="1"/>
</dbReference>